<keyword evidence="2" id="KW-0732">Signal</keyword>
<dbReference type="PROSITE" id="PS51257">
    <property type="entry name" value="PROKAR_LIPOPROTEIN"/>
    <property type="match status" value="1"/>
</dbReference>
<feature type="compositionally biased region" description="Polar residues" evidence="1">
    <location>
        <begin position="32"/>
        <end position="42"/>
    </location>
</feature>
<feature type="chain" id="PRO_5045702969" evidence="2">
    <location>
        <begin position="17"/>
        <end position="261"/>
    </location>
</feature>
<evidence type="ECO:0000313" key="3">
    <source>
        <dbReference type="EMBL" id="WXA97371.1"/>
    </source>
</evidence>
<protein>
    <submittedName>
        <fullName evidence="3">Uncharacterized protein</fullName>
    </submittedName>
</protein>
<feature type="region of interest" description="Disordered" evidence="1">
    <location>
        <begin position="151"/>
        <end position="178"/>
    </location>
</feature>
<dbReference type="RefSeq" id="WP_394847987.1">
    <property type="nucleotide sequence ID" value="NZ_CP089982.1"/>
</dbReference>
<gene>
    <name evidence="3" type="ORF">LZC95_11045</name>
</gene>
<proteinExistence type="predicted"/>
<feature type="compositionally biased region" description="Basic and acidic residues" evidence="1">
    <location>
        <begin position="151"/>
        <end position="160"/>
    </location>
</feature>
<accession>A0ABZ2KLY5</accession>
<reference evidence="3 4" key="1">
    <citation type="submission" date="2021-12" db="EMBL/GenBank/DDBJ databases">
        <title>Discovery of the Pendulisporaceae a myxobacterial family with distinct sporulation behavior and unique specialized metabolism.</title>
        <authorList>
            <person name="Garcia R."/>
            <person name="Popoff A."/>
            <person name="Bader C.D."/>
            <person name="Loehr J."/>
            <person name="Walesch S."/>
            <person name="Walt C."/>
            <person name="Boldt J."/>
            <person name="Bunk B."/>
            <person name="Haeckl F.J.F.P.J."/>
            <person name="Gunesch A.P."/>
            <person name="Birkelbach J."/>
            <person name="Nuebel U."/>
            <person name="Pietschmann T."/>
            <person name="Bach T."/>
            <person name="Mueller R."/>
        </authorList>
    </citation>
    <scope>NUCLEOTIDE SEQUENCE [LARGE SCALE GENOMIC DNA]</scope>
    <source>
        <strain evidence="3 4">MSr12523</strain>
    </source>
</reference>
<feature type="region of interest" description="Disordered" evidence="1">
    <location>
        <begin position="25"/>
        <end position="61"/>
    </location>
</feature>
<keyword evidence="4" id="KW-1185">Reference proteome</keyword>
<evidence type="ECO:0000256" key="1">
    <source>
        <dbReference type="SAM" id="MobiDB-lite"/>
    </source>
</evidence>
<feature type="signal peptide" evidence="2">
    <location>
        <begin position="1"/>
        <end position="16"/>
    </location>
</feature>
<organism evidence="3 4">
    <name type="scientific">Pendulispora brunnea</name>
    <dbReference type="NCBI Taxonomy" id="2905690"/>
    <lineage>
        <taxon>Bacteria</taxon>
        <taxon>Pseudomonadati</taxon>
        <taxon>Myxococcota</taxon>
        <taxon>Myxococcia</taxon>
        <taxon>Myxococcales</taxon>
        <taxon>Sorangiineae</taxon>
        <taxon>Pendulisporaceae</taxon>
        <taxon>Pendulispora</taxon>
    </lineage>
</organism>
<dbReference type="EMBL" id="CP089982">
    <property type="protein sequence ID" value="WXA97371.1"/>
    <property type="molecule type" value="Genomic_DNA"/>
</dbReference>
<dbReference type="Proteomes" id="UP001379533">
    <property type="component" value="Chromosome"/>
</dbReference>
<evidence type="ECO:0000256" key="2">
    <source>
        <dbReference type="SAM" id="SignalP"/>
    </source>
</evidence>
<evidence type="ECO:0000313" key="4">
    <source>
        <dbReference type="Proteomes" id="UP001379533"/>
    </source>
</evidence>
<name>A0ABZ2KLY5_9BACT</name>
<sequence>MNRAATVLLLSSGVVAMIGCGGSNEAPPASSAGATSEPSSAIAQVGDAGAPAPPQGEPEVTTNRAVCTGRDIDLDTALIQKVCEIETEKDAPYKDVAKVLEVKVNLGSKKITPGSHVDVVVTYTNKGQLPLALDFMIDPVPRFTVEAYDGKGTKRVDVPKGDPPPPPKDATERLPSPQSTARVIISPFGMARVKLGWDAVRTKWAPEKYKGTPVEVGYPRKPAGPLPAGKYQLRIATPLVHVMEGTDHELSGPKVDIEVGK</sequence>